<dbReference type="EMBL" id="QSTP01000001">
    <property type="protein sequence ID" value="RGM75349.1"/>
    <property type="molecule type" value="Genomic_DNA"/>
</dbReference>
<evidence type="ECO:0000313" key="3">
    <source>
        <dbReference type="Proteomes" id="UP000260758"/>
    </source>
</evidence>
<dbReference type="SUPFAM" id="SSF53187">
    <property type="entry name" value="Zn-dependent exopeptidases"/>
    <property type="match status" value="1"/>
</dbReference>
<protein>
    <submittedName>
        <fullName evidence="2">Uncharacterized protein</fullName>
    </submittedName>
</protein>
<keyword evidence="1" id="KW-0175">Coiled coil</keyword>
<sequence>MGSKTHTTTEKLWDELQNASQYSLPDDYEVDGQLSMFDNEYAKYTPNEYLSEEQKKMKSDDNYKAVLDNEADEEEKIFPISKDMQEYIKILEKVNVMCRSKTSKKQNCFTDNTRLHKIEDLTQHTPFSKIYDGNLTNIYGKKDLDDLPQDLFIVSTHVDTVNNISKCSSQYDENTGNLRGTYDNAGTNAACVIAMRKFDLPDNVIFAFNGDEETGKCKGAEEVLTVMKEHNKKIFPIALDVTYDSYDDKKLYTIENFYGNIKTAELVINRARDLDSNLDNPTFTYVKAPNGPLPKLDKNEVSRDRSWFDEGAYYGEKKISAFSLCLPCGEGEMHSNYGVQVKAPVFEGYVNSLVGMLYEITKDKSNELEALKETRQRIMDDLDNYKDYQPRKIMSNSHNTYNDGYYWNQINNYSELDTGNYNHSFKYPYQEQYNNYVGTDEGYGIDDETIPLDEQFFDWLVVQASDYEPEDYALFHDELNIPDKFLDLFISDRESGMTEDERIDLEEFIADAFNTQMELNNCFYRDYGDYNDGYEY</sequence>
<organism evidence="2 3">
    <name type="scientific">Agathobacter rectalis</name>
    <dbReference type="NCBI Taxonomy" id="39491"/>
    <lineage>
        <taxon>Bacteria</taxon>
        <taxon>Bacillati</taxon>
        <taxon>Bacillota</taxon>
        <taxon>Clostridia</taxon>
        <taxon>Lachnospirales</taxon>
        <taxon>Lachnospiraceae</taxon>
        <taxon>Agathobacter</taxon>
    </lineage>
</organism>
<reference evidence="2 3" key="1">
    <citation type="submission" date="2018-08" db="EMBL/GenBank/DDBJ databases">
        <title>A genome reference for cultivated species of the human gut microbiota.</title>
        <authorList>
            <person name="Zou Y."/>
            <person name="Xue W."/>
            <person name="Luo G."/>
        </authorList>
    </citation>
    <scope>NUCLEOTIDE SEQUENCE [LARGE SCALE GENOMIC DNA]</scope>
    <source>
        <strain evidence="2 3">OM07-13</strain>
    </source>
</reference>
<dbReference type="Gene3D" id="3.40.630.10">
    <property type="entry name" value="Zn peptidases"/>
    <property type="match status" value="1"/>
</dbReference>
<gene>
    <name evidence="2" type="ORF">DXB99_02090</name>
</gene>
<dbReference type="RefSeq" id="WP_117718107.1">
    <property type="nucleotide sequence ID" value="NZ_QSTP01000001.1"/>
</dbReference>
<evidence type="ECO:0000313" key="2">
    <source>
        <dbReference type="EMBL" id="RGM75349.1"/>
    </source>
</evidence>
<name>A0A3E4YKR3_9FIRM</name>
<feature type="coiled-coil region" evidence="1">
    <location>
        <begin position="361"/>
        <end position="388"/>
    </location>
</feature>
<accession>A0A3E4YKR3</accession>
<dbReference type="AlphaFoldDB" id="A0A3E4YKR3"/>
<comment type="caution">
    <text evidence="2">The sequence shown here is derived from an EMBL/GenBank/DDBJ whole genome shotgun (WGS) entry which is preliminary data.</text>
</comment>
<dbReference type="Proteomes" id="UP000260758">
    <property type="component" value="Unassembled WGS sequence"/>
</dbReference>
<proteinExistence type="predicted"/>
<evidence type="ECO:0000256" key="1">
    <source>
        <dbReference type="SAM" id="Coils"/>
    </source>
</evidence>